<dbReference type="AlphaFoldDB" id="A0A8T1W704"/>
<gene>
    <name evidence="2" type="ORF">PHYPSEUDO_009662</name>
</gene>
<keyword evidence="3" id="KW-1185">Reference proteome</keyword>
<dbReference type="EMBL" id="JAGDFM010000040">
    <property type="protein sequence ID" value="KAG7389742.1"/>
    <property type="molecule type" value="Genomic_DNA"/>
</dbReference>
<dbReference type="Proteomes" id="UP000694044">
    <property type="component" value="Unassembled WGS sequence"/>
</dbReference>
<accession>A0A8T1W704</accession>
<evidence type="ECO:0000313" key="2">
    <source>
        <dbReference type="EMBL" id="KAG7389742.1"/>
    </source>
</evidence>
<organism evidence="2 3">
    <name type="scientific">Phytophthora pseudosyringae</name>
    <dbReference type="NCBI Taxonomy" id="221518"/>
    <lineage>
        <taxon>Eukaryota</taxon>
        <taxon>Sar</taxon>
        <taxon>Stramenopiles</taxon>
        <taxon>Oomycota</taxon>
        <taxon>Peronosporomycetes</taxon>
        <taxon>Peronosporales</taxon>
        <taxon>Peronosporaceae</taxon>
        <taxon>Phytophthora</taxon>
    </lineage>
</organism>
<comment type="caution">
    <text evidence="2">The sequence shown here is derived from an EMBL/GenBank/DDBJ whole genome shotgun (WGS) entry which is preliminary data.</text>
</comment>
<name>A0A8T1W704_9STRA</name>
<evidence type="ECO:0000313" key="3">
    <source>
        <dbReference type="Proteomes" id="UP000694044"/>
    </source>
</evidence>
<proteinExistence type="predicted"/>
<reference evidence="2" key="1">
    <citation type="submission" date="2021-02" db="EMBL/GenBank/DDBJ databases">
        <authorList>
            <person name="Palmer J.M."/>
        </authorList>
    </citation>
    <scope>NUCLEOTIDE SEQUENCE</scope>
    <source>
        <strain evidence="2">SCRP734</strain>
    </source>
</reference>
<feature type="region of interest" description="Disordered" evidence="1">
    <location>
        <begin position="75"/>
        <end position="108"/>
    </location>
</feature>
<protein>
    <submittedName>
        <fullName evidence="2">Uncharacterized protein</fullName>
    </submittedName>
</protein>
<dbReference type="OrthoDB" id="10668215at2759"/>
<evidence type="ECO:0000256" key="1">
    <source>
        <dbReference type="SAM" id="MobiDB-lite"/>
    </source>
</evidence>
<sequence>MGVPVSPTKQPGSSMGSFVRCGPYTNAKTLFPALVGSTDYCPEFQAYVDPVIVAGSMRSAQLIKETRVIAELSHRPHKPTFGPKLDVATEKRQRHGRPPSRQVESRGRLIDVLTPDSNFENDRKRSGLCRRLLHLKGNDGHI</sequence>